<dbReference type="RefSeq" id="WP_390470046.1">
    <property type="nucleotide sequence ID" value="NZ_BAABXL010000001.1"/>
</dbReference>
<gene>
    <name evidence="1" type="ORF">F130042H8_23750</name>
</gene>
<proteinExistence type="predicted"/>
<reference evidence="1 2" key="1">
    <citation type="submission" date="2024-04" db="EMBL/GenBank/DDBJ databases">
        <title>Defined microbial consortia suppress multidrug-resistant proinflammatory Enterobacteriaceae via ecological control.</title>
        <authorList>
            <person name="Furuichi M."/>
            <person name="Kawaguchi T."/>
            <person name="Pust M."/>
            <person name="Yasuma K."/>
            <person name="Plichta D."/>
            <person name="Hasegawa N."/>
            <person name="Ohya T."/>
            <person name="Bhattarai S."/>
            <person name="Sasajima S."/>
            <person name="Aoto Y."/>
            <person name="Tuganbaev T."/>
            <person name="Yaginuma M."/>
            <person name="Ueda M."/>
            <person name="Okahashi N."/>
            <person name="Amafuji K."/>
            <person name="Kiridooshi Y."/>
            <person name="Sugita K."/>
            <person name="Strazar M."/>
            <person name="Skelly A."/>
            <person name="Suda W."/>
            <person name="Hattori M."/>
            <person name="Nakamoto N."/>
            <person name="Caballero S."/>
            <person name="Norman J."/>
            <person name="Olle B."/>
            <person name="Tanoue T."/>
            <person name="Arita M."/>
            <person name="Bucci V."/>
            <person name="Atarashi K."/>
            <person name="Xavier R."/>
            <person name="Honda K."/>
        </authorList>
    </citation>
    <scope>NUCLEOTIDE SEQUENCE [LARGE SCALE GENOMIC DNA]</scope>
    <source>
        <strain evidence="2">f13</strain>
    </source>
</reference>
<name>A0ABQ0AZ55_9FIRM</name>
<evidence type="ECO:0000313" key="1">
    <source>
        <dbReference type="EMBL" id="GAA6269315.1"/>
    </source>
</evidence>
<dbReference type="EMBL" id="BAABXL010000001">
    <property type="protein sequence ID" value="GAA6269315.1"/>
    <property type="molecule type" value="Genomic_DNA"/>
</dbReference>
<accession>A0ABQ0AZ55</accession>
<evidence type="ECO:0000313" key="2">
    <source>
        <dbReference type="Proteomes" id="UP001600894"/>
    </source>
</evidence>
<sequence length="126" mass="14349">MKQQHCKLYPFLKAVHGNWHNAIFLQCCHRHCPYGHLPPCQGFLVAADADGTPILMPAETFRELTGDIVFSDECRSILSLQAFETAYSLYLEWHTISSYGCPIRQLCQDSENKPFPPNDKKDVIPP</sequence>
<dbReference type="Proteomes" id="UP001600894">
    <property type="component" value="Unassembled WGS sequence"/>
</dbReference>
<keyword evidence="2" id="KW-1185">Reference proteome</keyword>
<comment type="caution">
    <text evidence="1">The sequence shown here is derived from an EMBL/GenBank/DDBJ whole genome shotgun (WGS) entry which is preliminary data.</text>
</comment>
<protein>
    <submittedName>
        <fullName evidence="1">Uncharacterized protein</fullName>
    </submittedName>
</protein>
<organism evidence="1 2">
    <name type="scientific">Enterocloster alcoholdehydrogenati</name>
    <dbReference type="NCBI Taxonomy" id="2547410"/>
    <lineage>
        <taxon>Bacteria</taxon>
        <taxon>Bacillati</taxon>
        <taxon>Bacillota</taxon>
        <taxon>Clostridia</taxon>
        <taxon>Lachnospirales</taxon>
        <taxon>Lachnospiraceae</taxon>
        <taxon>Enterocloster</taxon>
    </lineage>
</organism>